<keyword evidence="13" id="KW-1185">Reference proteome</keyword>
<gene>
    <name evidence="12" type="ORF">DBV39_03015</name>
</gene>
<evidence type="ECO:0000256" key="6">
    <source>
        <dbReference type="ARBA" id="ARBA00022989"/>
    </source>
</evidence>
<dbReference type="Pfam" id="PF04290">
    <property type="entry name" value="DctQ"/>
    <property type="match status" value="1"/>
</dbReference>
<dbReference type="PANTHER" id="PTHR35011">
    <property type="entry name" value="2,3-DIKETO-L-GULONATE TRAP TRANSPORTER SMALL PERMEASE PROTEIN YIAM"/>
    <property type="match status" value="1"/>
</dbReference>
<evidence type="ECO:0000256" key="8">
    <source>
        <dbReference type="ARBA" id="ARBA00038436"/>
    </source>
</evidence>
<evidence type="ECO:0000313" key="13">
    <source>
        <dbReference type="Proteomes" id="UP000244571"/>
    </source>
</evidence>
<dbReference type="InterPro" id="IPR007387">
    <property type="entry name" value="TRAP_DctQ"/>
</dbReference>
<reference evidence="12 13" key="1">
    <citation type="submission" date="2018-04" db="EMBL/GenBank/DDBJ databases">
        <title>Bordetella sp. HZ20 isolated from seawater.</title>
        <authorList>
            <person name="Sun C."/>
        </authorList>
    </citation>
    <scope>NUCLEOTIDE SEQUENCE [LARGE SCALE GENOMIC DNA]</scope>
    <source>
        <strain evidence="12 13">HZ20</strain>
    </source>
</reference>
<evidence type="ECO:0000256" key="4">
    <source>
        <dbReference type="ARBA" id="ARBA00022519"/>
    </source>
</evidence>
<dbReference type="Proteomes" id="UP000244571">
    <property type="component" value="Chromosome"/>
</dbReference>
<proteinExistence type="inferred from homology"/>
<feature type="transmembrane region" description="Helical" evidence="9">
    <location>
        <begin position="131"/>
        <end position="152"/>
    </location>
</feature>
<evidence type="ECO:0000256" key="9">
    <source>
        <dbReference type="RuleBase" id="RU369079"/>
    </source>
</evidence>
<name>A0A2R4XP65_9BURK</name>
<evidence type="ECO:0000256" key="2">
    <source>
        <dbReference type="ARBA" id="ARBA00022448"/>
    </source>
</evidence>
<keyword evidence="5 9" id="KW-0812">Transmembrane</keyword>
<comment type="subcellular location">
    <subcellularLocation>
        <location evidence="1 9">Cell inner membrane</location>
        <topology evidence="1 9">Multi-pass membrane protein</topology>
    </subcellularLocation>
</comment>
<dbReference type="PROSITE" id="PS51257">
    <property type="entry name" value="PROKAR_LIPOPROTEIN"/>
    <property type="match status" value="1"/>
</dbReference>
<sequence>MRNTILFVDRLVTGLSLHLASLLLAIISCLGLWQVTTRFLLSQPSVWTEEIMRRLLIWCVMLGVVVAIRQGSLISVDLMMRKARGTWRKVVRSIVCCANIGFLGTILWFGVSLSWRVRFQTFASVDLSMAWAYAAVPTGALLGILATIAFWIDEPRHEDPLADNPEILKLDPTSNQAGAHAR</sequence>
<feature type="compositionally biased region" description="Polar residues" evidence="10">
    <location>
        <begin position="172"/>
        <end position="182"/>
    </location>
</feature>
<keyword evidence="7 9" id="KW-0472">Membrane</keyword>
<evidence type="ECO:0000256" key="3">
    <source>
        <dbReference type="ARBA" id="ARBA00022475"/>
    </source>
</evidence>
<dbReference type="RefSeq" id="WP_108623053.1">
    <property type="nucleotide sequence ID" value="NZ_CP028901.1"/>
</dbReference>
<comment type="similarity">
    <text evidence="8 9">Belongs to the TRAP transporter small permease family.</text>
</comment>
<keyword evidence="6 9" id="KW-1133">Transmembrane helix</keyword>
<keyword evidence="3" id="KW-1003">Cell membrane</keyword>
<dbReference type="OrthoDB" id="2085311at2"/>
<feature type="transmembrane region" description="Helical" evidence="9">
    <location>
        <begin position="55"/>
        <end position="78"/>
    </location>
</feature>
<feature type="domain" description="Tripartite ATP-independent periplasmic transporters DctQ component" evidence="11">
    <location>
        <begin position="28"/>
        <end position="152"/>
    </location>
</feature>
<evidence type="ECO:0000313" key="12">
    <source>
        <dbReference type="EMBL" id="AWB35597.1"/>
    </source>
</evidence>
<evidence type="ECO:0000259" key="11">
    <source>
        <dbReference type="Pfam" id="PF04290"/>
    </source>
</evidence>
<keyword evidence="2 9" id="KW-0813">Transport</keyword>
<keyword evidence="4 9" id="KW-0997">Cell inner membrane</keyword>
<protein>
    <recommendedName>
        <fullName evidence="9">TRAP transporter small permease protein</fullName>
    </recommendedName>
</protein>
<evidence type="ECO:0000256" key="10">
    <source>
        <dbReference type="SAM" id="MobiDB-lite"/>
    </source>
</evidence>
<evidence type="ECO:0000256" key="1">
    <source>
        <dbReference type="ARBA" id="ARBA00004429"/>
    </source>
</evidence>
<dbReference type="KEGG" id="boz:DBV39_03015"/>
<dbReference type="AlphaFoldDB" id="A0A2R4XP65"/>
<evidence type="ECO:0000256" key="7">
    <source>
        <dbReference type="ARBA" id="ARBA00023136"/>
    </source>
</evidence>
<dbReference type="GO" id="GO:0015740">
    <property type="term" value="P:C4-dicarboxylate transport"/>
    <property type="evidence" value="ECO:0007669"/>
    <property type="project" value="TreeGrafter"/>
</dbReference>
<evidence type="ECO:0000256" key="5">
    <source>
        <dbReference type="ARBA" id="ARBA00022692"/>
    </source>
</evidence>
<comment type="subunit">
    <text evidence="9">The complex comprises the extracytoplasmic solute receptor protein and the two transmembrane proteins.</text>
</comment>
<accession>A0A2R4XP65</accession>
<dbReference type="InterPro" id="IPR055348">
    <property type="entry name" value="DctQ"/>
</dbReference>
<feature type="region of interest" description="Disordered" evidence="10">
    <location>
        <begin position="163"/>
        <end position="182"/>
    </location>
</feature>
<dbReference type="GO" id="GO:0022857">
    <property type="term" value="F:transmembrane transporter activity"/>
    <property type="evidence" value="ECO:0007669"/>
    <property type="project" value="UniProtKB-UniRule"/>
</dbReference>
<feature type="transmembrane region" description="Helical" evidence="9">
    <location>
        <begin position="90"/>
        <end position="111"/>
    </location>
</feature>
<organism evidence="12 13">
    <name type="scientific">Orrella marina</name>
    <dbReference type="NCBI Taxonomy" id="2163011"/>
    <lineage>
        <taxon>Bacteria</taxon>
        <taxon>Pseudomonadati</taxon>
        <taxon>Pseudomonadota</taxon>
        <taxon>Betaproteobacteria</taxon>
        <taxon>Burkholderiales</taxon>
        <taxon>Alcaligenaceae</taxon>
        <taxon>Orrella</taxon>
    </lineage>
</organism>
<feature type="transmembrane region" description="Helical" evidence="9">
    <location>
        <begin position="12"/>
        <end position="35"/>
    </location>
</feature>
<dbReference type="EMBL" id="CP028901">
    <property type="protein sequence ID" value="AWB35597.1"/>
    <property type="molecule type" value="Genomic_DNA"/>
</dbReference>
<dbReference type="PANTHER" id="PTHR35011:SF5">
    <property type="entry name" value="SIALIC ACID TRAP TRANSPORTER SMALL PERMEASE PROTEIN SIAQ"/>
    <property type="match status" value="1"/>
</dbReference>
<comment type="function">
    <text evidence="9">Part of the tripartite ATP-independent periplasmic (TRAP) transport system.</text>
</comment>
<dbReference type="GO" id="GO:0005886">
    <property type="term" value="C:plasma membrane"/>
    <property type="evidence" value="ECO:0007669"/>
    <property type="project" value="UniProtKB-SubCell"/>
</dbReference>